<evidence type="ECO:0000256" key="2">
    <source>
        <dbReference type="ARBA" id="ARBA00023015"/>
    </source>
</evidence>
<name>A0A7R6PF00_9GAMM</name>
<dbReference type="RefSeq" id="WP_019620187.1">
    <property type="nucleotide sequence ID" value="NZ_AP014545.1"/>
</dbReference>
<dbReference type="EMBL" id="AP014545">
    <property type="protein sequence ID" value="BBB27011.1"/>
    <property type="molecule type" value="Genomic_DNA"/>
</dbReference>
<feature type="domain" description="HTH lysR-type" evidence="5">
    <location>
        <begin position="5"/>
        <end position="62"/>
    </location>
</feature>
<protein>
    <submittedName>
        <fullName evidence="6">LysR family transcriptional regulator</fullName>
    </submittedName>
</protein>
<dbReference type="InterPro" id="IPR036390">
    <property type="entry name" value="WH_DNA-bd_sf"/>
</dbReference>
<gene>
    <name evidence="6" type="ORF">AMJAP_2422</name>
</gene>
<organism evidence="6 7">
    <name type="scientific">Amphritea japonica ATCC BAA-1530</name>
    <dbReference type="NCBI Taxonomy" id="1278309"/>
    <lineage>
        <taxon>Bacteria</taxon>
        <taxon>Pseudomonadati</taxon>
        <taxon>Pseudomonadota</taxon>
        <taxon>Gammaproteobacteria</taxon>
        <taxon>Oceanospirillales</taxon>
        <taxon>Oceanospirillaceae</taxon>
        <taxon>Amphritea</taxon>
    </lineage>
</organism>
<dbReference type="PANTHER" id="PTHR30579:SF7">
    <property type="entry name" value="HTH-TYPE TRANSCRIPTIONAL REGULATOR LRHA-RELATED"/>
    <property type="match status" value="1"/>
</dbReference>
<sequence>MKQILDLELLRTFVMVARTGELKKAALKVYRSQGAVSMQIKKLEELTGNCLLERSNRGIRLTEAGQTLLSYSEQLLKLSSAALAALSDTDLAGKLSFGIPTDYAQSFLSFFMPILATELPNLEARIICDRSRNLRELISAGELDIAIVAGESEHSDETLLWSERLLWVAPSSARLEEQSPLPIAMYEDSCIVRDLCLTQLKTSGQPYRIVFGSPVLDNIVTAVEEGFAISLLPESLLPGHKTRTLPTDILHSNLVMRMNMISSPGIDTPILRRVSECFQQASISQQKIADKSVSPVKN</sequence>
<evidence type="ECO:0000259" key="5">
    <source>
        <dbReference type="PROSITE" id="PS50931"/>
    </source>
</evidence>
<dbReference type="Gene3D" id="1.10.10.10">
    <property type="entry name" value="Winged helix-like DNA-binding domain superfamily/Winged helix DNA-binding domain"/>
    <property type="match status" value="1"/>
</dbReference>
<dbReference type="InterPro" id="IPR036388">
    <property type="entry name" value="WH-like_DNA-bd_sf"/>
</dbReference>
<proteinExistence type="inferred from homology"/>
<evidence type="ECO:0000256" key="4">
    <source>
        <dbReference type="ARBA" id="ARBA00023163"/>
    </source>
</evidence>
<keyword evidence="3" id="KW-0238">DNA-binding</keyword>
<evidence type="ECO:0000256" key="1">
    <source>
        <dbReference type="ARBA" id="ARBA00009437"/>
    </source>
</evidence>
<comment type="similarity">
    <text evidence="1">Belongs to the LysR transcriptional regulatory family.</text>
</comment>
<dbReference type="InterPro" id="IPR000847">
    <property type="entry name" value="LysR_HTH_N"/>
</dbReference>
<dbReference type="Pfam" id="PF03466">
    <property type="entry name" value="LysR_substrate"/>
    <property type="match status" value="1"/>
</dbReference>
<dbReference type="SUPFAM" id="SSF53850">
    <property type="entry name" value="Periplasmic binding protein-like II"/>
    <property type="match status" value="1"/>
</dbReference>
<evidence type="ECO:0000313" key="6">
    <source>
        <dbReference type="EMBL" id="BBB27011.1"/>
    </source>
</evidence>
<dbReference type="InterPro" id="IPR005119">
    <property type="entry name" value="LysR_subst-bd"/>
</dbReference>
<dbReference type="GO" id="GO:0003677">
    <property type="term" value="F:DNA binding"/>
    <property type="evidence" value="ECO:0007669"/>
    <property type="project" value="UniProtKB-KW"/>
</dbReference>
<dbReference type="InterPro" id="IPR050176">
    <property type="entry name" value="LTTR"/>
</dbReference>
<keyword evidence="2" id="KW-0805">Transcription regulation</keyword>
<dbReference type="AlphaFoldDB" id="A0A7R6PF00"/>
<keyword evidence="4" id="KW-0804">Transcription</keyword>
<dbReference type="PANTHER" id="PTHR30579">
    <property type="entry name" value="TRANSCRIPTIONAL REGULATOR"/>
    <property type="match status" value="1"/>
</dbReference>
<evidence type="ECO:0000313" key="7">
    <source>
        <dbReference type="Proteomes" id="UP000595663"/>
    </source>
</evidence>
<dbReference type="PROSITE" id="PS50931">
    <property type="entry name" value="HTH_LYSR"/>
    <property type="match status" value="1"/>
</dbReference>
<dbReference type="FunFam" id="1.10.10.10:FF:000001">
    <property type="entry name" value="LysR family transcriptional regulator"/>
    <property type="match status" value="1"/>
</dbReference>
<dbReference type="Gene3D" id="3.40.190.10">
    <property type="entry name" value="Periplasmic binding protein-like II"/>
    <property type="match status" value="2"/>
</dbReference>
<dbReference type="Pfam" id="PF00126">
    <property type="entry name" value="HTH_1"/>
    <property type="match status" value="1"/>
</dbReference>
<dbReference type="SUPFAM" id="SSF46785">
    <property type="entry name" value="Winged helix' DNA-binding domain"/>
    <property type="match status" value="1"/>
</dbReference>
<dbReference type="KEGG" id="ajp:AMJAP_2422"/>
<dbReference type="GO" id="GO:0003700">
    <property type="term" value="F:DNA-binding transcription factor activity"/>
    <property type="evidence" value="ECO:0007669"/>
    <property type="project" value="InterPro"/>
</dbReference>
<accession>A0A7R6PF00</accession>
<reference evidence="6 7" key="1">
    <citation type="journal article" date="2008" name="Int. J. Syst. Evol. Microbiol.">
        <title>Amphritea japonica sp. nov. and Amphritea balenae sp. nov., isolated from the sediment adjacent to sperm whale carcasses off Kagoshima, Japan.</title>
        <authorList>
            <person name="Miyazaki M."/>
            <person name="Nogi Y."/>
            <person name="Fujiwara Y."/>
            <person name="Kawato M."/>
            <person name="Nagahama T."/>
            <person name="Kubokawa K."/>
            <person name="Horikoshi K."/>
        </authorList>
    </citation>
    <scope>NUCLEOTIDE SEQUENCE [LARGE SCALE GENOMIC DNA]</scope>
    <source>
        <strain evidence="6 7">ATCC BAA-1530</strain>
    </source>
</reference>
<evidence type="ECO:0000256" key="3">
    <source>
        <dbReference type="ARBA" id="ARBA00023125"/>
    </source>
</evidence>
<dbReference type="Proteomes" id="UP000595663">
    <property type="component" value="Chromosome"/>
</dbReference>
<keyword evidence="7" id="KW-1185">Reference proteome</keyword>